<proteinExistence type="predicted"/>
<dbReference type="GO" id="GO:0004792">
    <property type="term" value="F:thiosulfate-cyanide sulfurtransferase activity"/>
    <property type="evidence" value="ECO:0007669"/>
    <property type="project" value="TreeGrafter"/>
</dbReference>
<feature type="domain" description="Rhodanese" evidence="3">
    <location>
        <begin position="37"/>
        <end position="99"/>
    </location>
</feature>
<organism evidence="4 5">
    <name type="scientific">Citrobacter koseri</name>
    <name type="common">Citrobacter diversus</name>
    <dbReference type="NCBI Taxonomy" id="545"/>
    <lineage>
        <taxon>Bacteria</taxon>
        <taxon>Pseudomonadati</taxon>
        <taxon>Pseudomonadota</taxon>
        <taxon>Gammaproteobacteria</taxon>
        <taxon>Enterobacterales</taxon>
        <taxon>Enterobacteriaceae</taxon>
        <taxon>Citrobacter</taxon>
    </lineage>
</organism>
<evidence type="ECO:0000256" key="2">
    <source>
        <dbReference type="ARBA" id="ARBA00022737"/>
    </source>
</evidence>
<dbReference type="InterPro" id="IPR036873">
    <property type="entry name" value="Rhodanese-like_dom_sf"/>
</dbReference>
<dbReference type="PROSITE" id="PS50206">
    <property type="entry name" value="RHODANESE_3"/>
    <property type="match status" value="1"/>
</dbReference>
<dbReference type="EC" id="2.8.1.2" evidence="4"/>
<dbReference type="Pfam" id="PF00581">
    <property type="entry name" value="Rhodanese"/>
    <property type="match status" value="1"/>
</dbReference>
<dbReference type="GO" id="GO:0005829">
    <property type="term" value="C:cytosol"/>
    <property type="evidence" value="ECO:0007669"/>
    <property type="project" value="TreeGrafter"/>
</dbReference>
<name>A0A2X2VIT9_CITKO</name>
<dbReference type="InterPro" id="IPR045078">
    <property type="entry name" value="TST/MPST-like"/>
</dbReference>
<evidence type="ECO:0000259" key="3">
    <source>
        <dbReference type="PROSITE" id="PS50206"/>
    </source>
</evidence>
<dbReference type="AlphaFoldDB" id="A0A2X2VIT9"/>
<dbReference type="GO" id="GO:0016784">
    <property type="term" value="F:3-mercaptopyruvate sulfurtransferase activity"/>
    <property type="evidence" value="ECO:0007669"/>
    <property type="project" value="UniProtKB-EC"/>
</dbReference>
<dbReference type="PANTHER" id="PTHR11364:SF27">
    <property type="entry name" value="SULFURTRANSFERASE"/>
    <property type="match status" value="1"/>
</dbReference>
<gene>
    <name evidence="4" type="primary">sseA_2</name>
    <name evidence="4" type="ORF">NCTC10786_02232</name>
</gene>
<keyword evidence="2" id="KW-0677">Repeat</keyword>
<reference evidence="4 5" key="1">
    <citation type="submission" date="2018-06" db="EMBL/GenBank/DDBJ databases">
        <authorList>
            <consortium name="Pathogen Informatics"/>
            <person name="Doyle S."/>
        </authorList>
    </citation>
    <scope>NUCLEOTIDE SEQUENCE [LARGE SCALE GENOMIC DNA]</scope>
    <source>
        <strain evidence="4 5">NCTC10786</strain>
    </source>
</reference>
<evidence type="ECO:0000256" key="1">
    <source>
        <dbReference type="ARBA" id="ARBA00022679"/>
    </source>
</evidence>
<keyword evidence="1 4" id="KW-0808">Transferase</keyword>
<evidence type="ECO:0000313" key="4">
    <source>
        <dbReference type="EMBL" id="SQB28294.1"/>
    </source>
</evidence>
<dbReference type="EMBL" id="UAVY01000004">
    <property type="protein sequence ID" value="SQB28294.1"/>
    <property type="molecule type" value="Genomic_DNA"/>
</dbReference>
<dbReference type="PANTHER" id="PTHR11364">
    <property type="entry name" value="THIOSULFATE SULFERTANSFERASE"/>
    <property type="match status" value="1"/>
</dbReference>
<dbReference type="InterPro" id="IPR001763">
    <property type="entry name" value="Rhodanese-like_dom"/>
</dbReference>
<sequence>MSCRFRKAKWNSPEGEFDVKFTVEKVVRLTDVLLASHERTAQIVDARPAPRFNAEADEPRPGLKRGHIPGALNVPWTELVREGELKTTDELDVIFFSHGVSF</sequence>
<dbReference type="Proteomes" id="UP000251584">
    <property type="component" value="Unassembled WGS sequence"/>
</dbReference>
<dbReference type="SUPFAM" id="SSF52821">
    <property type="entry name" value="Rhodanese/Cell cycle control phosphatase"/>
    <property type="match status" value="1"/>
</dbReference>
<accession>A0A2X2VIT9</accession>
<dbReference type="Gene3D" id="3.40.250.10">
    <property type="entry name" value="Rhodanese-like domain"/>
    <property type="match status" value="1"/>
</dbReference>
<evidence type="ECO:0000313" key="5">
    <source>
        <dbReference type="Proteomes" id="UP000251584"/>
    </source>
</evidence>
<protein>
    <submittedName>
        <fullName evidence="4">3-mercaptopyruvate sulfurtransferase</fullName>
        <ecNumber evidence="4">2.8.1.2</ecNumber>
    </submittedName>
</protein>
<keyword evidence="4" id="KW-0670">Pyruvate</keyword>